<dbReference type="SMART" id="SM00421">
    <property type="entry name" value="HTH_LUXR"/>
    <property type="match status" value="1"/>
</dbReference>
<dbReference type="AlphaFoldDB" id="A0A401ZZX8"/>
<keyword evidence="1 3" id="KW-0597">Phosphoprotein</keyword>
<protein>
    <submittedName>
        <fullName evidence="6">DNA-binding response regulator</fullName>
    </submittedName>
</protein>
<evidence type="ECO:0000259" key="4">
    <source>
        <dbReference type="PROSITE" id="PS50043"/>
    </source>
</evidence>
<dbReference type="CDD" id="cd17535">
    <property type="entry name" value="REC_NarL-like"/>
    <property type="match status" value="1"/>
</dbReference>
<dbReference type="InterPro" id="IPR011006">
    <property type="entry name" value="CheY-like_superfamily"/>
</dbReference>
<reference evidence="7" key="1">
    <citation type="submission" date="2018-12" db="EMBL/GenBank/DDBJ databases">
        <title>Tengunoibacter tsumagoiensis gen. nov., sp. nov., Dictyobacter kobayashii sp. nov., D. alpinus sp. nov., and D. joshuensis sp. nov. and description of Dictyobacteraceae fam. nov. within the order Ktedonobacterales isolated from Tengu-no-mugimeshi.</title>
        <authorList>
            <person name="Wang C.M."/>
            <person name="Zheng Y."/>
            <person name="Sakai Y."/>
            <person name="Toyoda A."/>
            <person name="Minakuchi Y."/>
            <person name="Abe K."/>
            <person name="Yokota A."/>
            <person name="Yabe S."/>
        </authorList>
    </citation>
    <scope>NUCLEOTIDE SEQUENCE [LARGE SCALE GENOMIC DNA]</scope>
    <source>
        <strain evidence="7">Uno3</strain>
    </source>
</reference>
<dbReference type="PANTHER" id="PTHR43214">
    <property type="entry name" value="TWO-COMPONENT RESPONSE REGULATOR"/>
    <property type="match status" value="1"/>
</dbReference>
<dbReference type="GO" id="GO:0003677">
    <property type="term" value="F:DNA binding"/>
    <property type="evidence" value="ECO:0007669"/>
    <property type="project" value="UniProtKB-KW"/>
</dbReference>
<accession>A0A401ZZX8</accession>
<dbReference type="SUPFAM" id="SSF46894">
    <property type="entry name" value="C-terminal effector domain of the bipartite response regulators"/>
    <property type="match status" value="1"/>
</dbReference>
<organism evidence="6 7">
    <name type="scientific">Tengunoibacter tsumagoiensis</name>
    <dbReference type="NCBI Taxonomy" id="2014871"/>
    <lineage>
        <taxon>Bacteria</taxon>
        <taxon>Bacillati</taxon>
        <taxon>Chloroflexota</taxon>
        <taxon>Ktedonobacteria</taxon>
        <taxon>Ktedonobacterales</taxon>
        <taxon>Dictyobacteraceae</taxon>
        <taxon>Tengunoibacter</taxon>
    </lineage>
</organism>
<dbReference type="InterPro" id="IPR016032">
    <property type="entry name" value="Sig_transdc_resp-reg_C-effctor"/>
</dbReference>
<dbReference type="GO" id="GO:0000160">
    <property type="term" value="P:phosphorelay signal transduction system"/>
    <property type="evidence" value="ECO:0007669"/>
    <property type="project" value="InterPro"/>
</dbReference>
<evidence type="ECO:0000259" key="5">
    <source>
        <dbReference type="PROSITE" id="PS50110"/>
    </source>
</evidence>
<feature type="modified residue" description="4-aspartylphosphate" evidence="3">
    <location>
        <position position="55"/>
    </location>
</feature>
<dbReference type="Pfam" id="PF00072">
    <property type="entry name" value="Response_reg"/>
    <property type="match status" value="1"/>
</dbReference>
<dbReference type="CDD" id="cd06170">
    <property type="entry name" value="LuxR_C_like"/>
    <property type="match status" value="1"/>
</dbReference>
<comment type="caution">
    <text evidence="6">The sequence shown here is derived from an EMBL/GenBank/DDBJ whole genome shotgun (WGS) entry which is preliminary data.</text>
</comment>
<dbReference type="InterPro" id="IPR039420">
    <property type="entry name" value="WalR-like"/>
</dbReference>
<evidence type="ECO:0000256" key="2">
    <source>
        <dbReference type="ARBA" id="ARBA00023125"/>
    </source>
</evidence>
<dbReference type="InterPro" id="IPR000792">
    <property type="entry name" value="Tscrpt_reg_LuxR_C"/>
</dbReference>
<dbReference type="Pfam" id="PF00196">
    <property type="entry name" value="GerE"/>
    <property type="match status" value="1"/>
</dbReference>
<keyword evidence="2 6" id="KW-0238">DNA-binding</keyword>
<sequence>MAIQVLLVDDHSLVREGVRRFLSRDPELKVIGEAANGEEAIRKARDLRPDVILLDLLLPDMDGIVVTSVLHTELPEIQVIILTSVLEESSLMSVMRAGAIGYLLKDAQAADLRQAVKGAAAGQIQISAQASACLLREVRALEGPDPLTVRETDVLRLLAQGYSNKEIVSLLHISEDTVKTHVRHVLAKLGVRSRTQATLAAMRLGLVPLASP</sequence>
<evidence type="ECO:0000313" key="6">
    <source>
        <dbReference type="EMBL" id="GCE12352.1"/>
    </source>
</evidence>
<dbReference type="InterPro" id="IPR001789">
    <property type="entry name" value="Sig_transdc_resp-reg_receiver"/>
</dbReference>
<dbReference type="Proteomes" id="UP000287352">
    <property type="component" value="Unassembled WGS sequence"/>
</dbReference>
<keyword evidence="7" id="KW-1185">Reference proteome</keyword>
<dbReference type="SUPFAM" id="SSF52172">
    <property type="entry name" value="CheY-like"/>
    <property type="match status" value="1"/>
</dbReference>
<evidence type="ECO:0000256" key="3">
    <source>
        <dbReference type="PROSITE-ProRule" id="PRU00169"/>
    </source>
</evidence>
<dbReference type="SMART" id="SM00448">
    <property type="entry name" value="REC"/>
    <property type="match status" value="1"/>
</dbReference>
<name>A0A401ZZX8_9CHLR</name>
<dbReference type="PROSITE" id="PS50110">
    <property type="entry name" value="RESPONSE_REGULATORY"/>
    <property type="match status" value="1"/>
</dbReference>
<dbReference type="OrthoDB" id="9808843at2"/>
<feature type="domain" description="HTH luxR-type" evidence="4">
    <location>
        <begin position="140"/>
        <end position="205"/>
    </location>
</feature>
<dbReference type="InterPro" id="IPR058245">
    <property type="entry name" value="NreC/VraR/RcsB-like_REC"/>
</dbReference>
<dbReference type="PRINTS" id="PR00038">
    <property type="entry name" value="HTHLUXR"/>
</dbReference>
<dbReference type="PANTHER" id="PTHR43214:SF43">
    <property type="entry name" value="TWO-COMPONENT RESPONSE REGULATOR"/>
    <property type="match status" value="1"/>
</dbReference>
<feature type="domain" description="Response regulatory" evidence="5">
    <location>
        <begin position="4"/>
        <end position="120"/>
    </location>
</feature>
<evidence type="ECO:0000313" key="7">
    <source>
        <dbReference type="Proteomes" id="UP000287352"/>
    </source>
</evidence>
<dbReference type="PROSITE" id="PS50043">
    <property type="entry name" value="HTH_LUXR_2"/>
    <property type="match status" value="1"/>
</dbReference>
<dbReference type="EMBL" id="BIFR01000001">
    <property type="protein sequence ID" value="GCE12352.1"/>
    <property type="molecule type" value="Genomic_DNA"/>
</dbReference>
<proteinExistence type="predicted"/>
<dbReference type="GO" id="GO:0006355">
    <property type="term" value="P:regulation of DNA-templated transcription"/>
    <property type="evidence" value="ECO:0007669"/>
    <property type="project" value="InterPro"/>
</dbReference>
<gene>
    <name evidence="6" type="ORF">KTT_22110</name>
</gene>
<dbReference type="Gene3D" id="3.40.50.2300">
    <property type="match status" value="1"/>
</dbReference>
<evidence type="ECO:0000256" key="1">
    <source>
        <dbReference type="ARBA" id="ARBA00022553"/>
    </source>
</evidence>